<accession>G0GA70</accession>
<feature type="region of interest" description="Disordered" evidence="1">
    <location>
        <begin position="152"/>
        <end position="185"/>
    </location>
</feature>
<name>G0GA70_WINT7</name>
<dbReference type="RefSeq" id="WP_014624286.1">
    <property type="nucleotide sequence ID" value="NC_017583.1"/>
</dbReference>
<protein>
    <recommendedName>
        <fullName evidence="2">PPC domain-containing protein</fullName>
    </recommendedName>
</protein>
<keyword evidence="4" id="KW-1185">Reference proteome</keyword>
<dbReference type="STRING" id="869211.Spith_0626"/>
<evidence type="ECO:0000259" key="2">
    <source>
        <dbReference type="PROSITE" id="PS51742"/>
    </source>
</evidence>
<organism evidence="3 4">
    <name type="scientific">Winmispira thermophila (strain ATCC 700085 / DSM 6578 / Z-1203)</name>
    <name type="common">Spirochaeta thermophila</name>
    <dbReference type="NCBI Taxonomy" id="869211"/>
    <lineage>
        <taxon>Bacteria</taxon>
        <taxon>Pseudomonadati</taxon>
        <taxon>Spirochaetota</taxon>
        <taxon>Spirochaetia</taxon>
        <taxon>Winmispirales</taxon>
        <taxon>Winmispiraceae</taxon>
        <taxon>Winmispira</taxon>
    </lineage>
</organism>
<sequence length="185" mass="19470">MEHAVTFIRKALVVRAEPGEDLVPALIEAASAAHVREALISPVLGSLERIRLVIPVGREAGHLIFSDPIDYEGPVEIIGGGGFLCRNEGGEPELHLHLTVCLASGELAGGHVLPSGNPVLATVECGLLVPGGVRLVRRRDARLGVPVLHPEARHGQAHPGHGGLHAGGGGRTRRLRVSLHPTRQV</sequence>
<dbReference type="EMBL" id="CP002903">
    <property type="protein sequence ID" value="AEJ60906.1"/>
    <property type="molecule type" value="Genomic_DNA"/>
</dbReference>
<proteinExistence type="predicted"/>
<gene>
    <name evidence="3" type="ordered locus">Spith_0626</name>
</gene>
<dbReference type="Proteomes" id="UP000007254">
    <property type="component" value="Chromosome"/>
</dbReference>
<dbReference type="Pfam" id="PF03479">
    <property type="entry name" value="PCC"/>
    <property type="match status" value="1"/>
</dbReference>
<dbReference type="SUPFAM" id="SSF117856">
    <property type="entry name" value="AF0104/ALDC/Ptd012-like"/>
    <property type="match status" value="1"/>
</dbReference>
<evidence type="ECO:0000256" key="1">
    <source>
        <dbReference type="SAM" id="MobiDB-lite"/>
    </source>
</evidence>
<dbReference type="PROSITE" id="PS51742">
    <property type="entry name" value="PPC"/>
    <property type="match status" value="1"/>
</dbReference>
<reference evidence="3 4" key="1">
    <citation type="submission" date="2011-06" db="EMBL/GenBank/DDBJ databases">
        <title>The complete genome of Spirochaeta thermophila DSM 6578.</title>
        <authorList>
            <consortium name="US DOE Joint Genome Institute (JGI-PGF)"/>
            <person name="Lucas S."/>
            <person name="Lapidus A."/>
            <person name="Bruce D."/>
            <person name="Goodwin L."/>
            <person name="Pitluck S."/>
            <person name="Peters L."/>
            <person name="Kyrpides N."/>
            <person name="Mavromatis K."/>
            <person name="Ivanova N."/>
            <person name="Mikailova N."/>
            <person name="Pagani I."/>
            <person name="Chertkov O."/>
            <person name="Detter J.C."/>
            <person name="Tapia R."/>
            <person name="Han C."/>
            <person name="Land M."/>
            <person name="Hauser L."/>
            <person name="Markowitz V."/>
            <person name="Cheng J.-F."/>
            <person name="Hugenholtz P."/>
            <person name="Woyke T."/>
            <person name="Wu D."/>
            <person name="Spring S."/>
            <person name="Merkhoffer B."/>
            <person name="Schneider S."/>
            <person name="Klenk H.-P."/>
            <person name="Eisen J.A."/>
        </authorList>
    </citation>
    <scope>NUCLEOTIDE SEQUENCE [LARGE SCALE GENOMIC DNA]</scope>
    <source>
        <strain evidence="4">ATCC 700085 / DSM 6578 / Z-1203</strain>
    </source>
</reference>
<dbReference type="AlphaFoldDB" id="G0GA70"/>
<dbReference type="Gene3D" id="3.30.1330.80">
    <property type="entry name" value="Hypothetical protein, similar to alpha- acetolactate decarboxylase, domain 2"/>
    <property type="match status" value="1"/>
</dbReference>
<dbReference type="KEGG" id="stq:Spith_0626"/>
<feature type="domain" description="PPC" evidence="2">
    <location>
        <begin position="5"/>
        <end position="151"/>
    </location>
</feature>
<dbReference type="CDD" id="cd11378">
    <property type="entry name" value="DUF296"/>
    <property type="match status" value="1"/>
</dbReference>
<evidence type="ECO:0000313" key="3">
    <source>
        <dbReference type="EMBL" id="AEJ60906.1"/>
    </source>
</evidence>
<dbReference type="InterPro" id="IPR005175">
    <property type="entry name" value="PPC_dom"/>
</dbReference>
<evidence type="ECO:0000313" key="4">
    <source>
        <dbReference type="Proteomes" id="UP000007254"/>
    </source>
</evidence>
<feature type="compositionally biased region" description="Gly residues" evidence="1">
    <location>
        <begin position="160"/>
        <end position="170"/>
    </location>
</feature>
<dbReference type="HOGENOM" id="CLU_1467353_0_0_12"/>